<gene>
    <name evidence="7" type="primary">mltG</name>
    <name evidence="8" type="ORF">IQ13_0585</name>
</gene>
<dbReference type="GO" id="GO:0071555">
    <property type="term" value="P:cell wall organization"/>
    <property type="evidence" value="ECO:0007669"/>
    <property type="project" value="UniProtKB-KW"/>
</dbReference>
<keyword evidence="1 7" id="KW-1003">Cell membrane</keyword>
<dbReference type="RefSeq" id="WP_144884302.1">
    <property type="nucleotide sequence ID" value="NZ_VLLE01000002.1"/>
</dbReference>
<protein>
    <recommendedName>
        <fullName evidence="7">Endolytic murein transglycosylase</fullName>
        <ecNumber evidence="7">4.2.2.29</ecNumber>
    </recommendedName>
    <alternativeName>
        <fullName evidence="7">Peptidoglycan lytic transglycosylase</fullName>
    </alternativeName>
    <alternativeName>
        <fullName evidence="7">Peptidoglycan polymerization terminase</fullName>
    </alternativeName>
</protein>
<dbReference type="EC" id="4.2.2.29" evidence="7"/>
<evidence type="ECO:0000256" key="2">
    <source>
        <dbReference type="ARBA" id="ARBA00022692"/>
    </source>
</evidence>
<organism evidence="8 9">
    <name type="scientific">Lacibacter cauensis</name>
    <dbReference type="NCBI Taxonomy" id="510947"/>
    <lineage>
        <taxon>Bacteria</taxon>
        <taxon>Pseudomonadati</taxon>
        <taxon>Bacteroidota</taxon>
        <taxon>Chitinophagia</taxon>
        <taxon>Chitinophagales</taxon>
        <taxon>Chitinophagaceae</taxon>
        <taxon>Lacibacter</taxon>
    </lineage>
</organism>
<dbReference type="PANTHER" id="PTHR30518">
    <property type="entry name" value="ENDOLYTIC MUREIN TRANSGLYCOSYLASE"/>
    <property type="match status" value="1"/>
</dbReference>
<keyword evidence="2 7" id="KW-0812">Transmembrane</keyword>
<dbReference type="GO" id="GO:0009252">
    <property type="term" value="P:peptidoglycan biosynthetic process"/>
    <property type="evidence" value="ECO:0007669"/>
    <property type="project" value="UniProtKB-UniRule"/>
</dbReference>
<dbReference type="NCBIfam" id="TIGR00247">
    <property type="entry name" value="endolytic transglycosylase MltG"/>
    <property type="match status" value="1"/>
</dbReference>
<evidence type="ECO:0000313" key="8">
    <source>
        <dbReference type="EMBL" id="TWI85424.1"/>
    </source>
</evidence>
<dbReference type="CDD" id="cd08010">
    <property type="entry name" value="MltG_like"/>
    <property type="match status" value="1"/>
</dbReference>
<dbReference type="PANTHER" id="PTHR30518:SF2">
    <property type="entry name" value="ENDOLYTIC MUREIN TRANSGLYCOSYLASE"/>
    <property type="match status" value="1"/>
</dbReference>
<dbReference type="OrthoDB" id="9814591at2"/>
<keyword evidence="6 7" id="KW-0961">Cell wall biogenesis/degradation</keyword>
<sequence>MKKILGYSLLILLVVALFFAWRVAGSATNFSESRKFLYIHTGAASEKAVMQTLQDSGFLKHPGMFNWLASKLKVWERLRPGKYEIEKGASILTLARKLRNGSQSPVNLVITKLRTRNDFAGLVGRKFESDSTAMLHFMQSNDSLKKFNLDTNTVMTAVFPNTYSLLWNSEPQKIFRKLNEQRTKFWTDERKQKAKQLGLTPEQVYVLASIVEEETLRNDEKPTVASVYLNRLNRGMNLGADPTIKFAVGDFSIKRVLFGHINSTASSPYNTYKNKGLPPGPICTPSETTIDAVLNAAKTDYLFFCAKPNGNGYHAFASNDIEHAKNAKAYQQWLDSLNIK</sequence>
<dbReference type="AlphaFoldDB" id="A0A562SWR5"/>
<reference evidence="8 9" key="1">
    <citation type="journal article" date="2015" name="Stand. Genomic Sci.">
        <title>Genomic Encyclopedia of Bacterial and Archaeal Type Strains, Phase III: the genomes of soil and plant-associated and newly described type strains.</title>
        <authorList>
            <person name="Whitman W.B."/>
            <person name="Woyke T."/>
            <person name="Klenk H.P."/>
            <person name="Zhou Y."/>
            <person name="Lilburn T.G."/>
            <person name="Beck B.J."/>
            <person name="De Vos P."/>
            <person name="Vandamme P."/>
            <person name="Eisen J.A."/>
            <person name="Garrity G."/>
            <person name="Hugenholtz P."/>
            <person name="Kyrpides N.C."/>
        </authorList>
    </citation>
    <scope>NUCLEOTIDE SEQUENCE [LARGE SCALE GENOMIC DNA]</scope>
    <source>
        <strain evidence="8 9">CGMCC 1.7271</strain>
    </source>
</reference>
<keyword evidence="5 7" id="KW-0456">Lyase</keyword>
<evidence type="ECO:0000256" key="4">
    <source>
        <dbReference type="ARBA" id="ARBA00023136"/>
    </source>
</evidence>
<dbReference type="InterPro" id="IPR003770">
    <property type="entry name" value="MLTG-like"/>
</dbReference>
<dbReference type="EMBL" id="VLLE01000002">
    <property type="protein sequence ID" value="TWI85424.1"/>
    <property type="molecule type" value="Genomic_DNA"/>
</dbReference>
<comment type="caution">
    <text evidence="8">The sequence shown here is derived from an EMBL/GenBank/DDBJ whole genome shotgun (WGS) entry which is preliminary data.</text>
</comment>
<evidence type="ECO:0000256" key="7">
    <source>
        <dbReference type="HAMAP-Rule" id="MF_02065"/>
    </source>
</evidence>
<dbReference type="Gene3D" id="3.30.1490.480">
    <property type="entry name" value="Endolytic murein transglycosylase"/>
    <property type="match status" value="1"/>
</dbReference>
<dbReference type="Gene3D" id="3.30.160.60">
    <property type="entry name" value="Classic Zinc Finger"/>
    <property type="match status" value="1"/>
</dbReference>
<keyword evidence="9" id="KW-1185">Reference proteome</keyword>
<evidence type="ECO:0000256" key="5">
    <source>
        <dbReference type="ARBA" id="ARBA00023239"/>
    </source>
</evidence>
<dbReference type="HAMAP" id="MF_02065">
    <property type="entry name" value="MltG"/>
    <property type="match status" value="1"/>
</dbReference>
<evidence type="ECO:0000256" key="6">
    <source>
        <dbReference type="ARBA" id="ARBA00023316"/>
    </source>
</evidence>
<dbReference type="GO" id="GO:0008932">
    <property type="term" value="F:lytic endotransglycosylase activity"/>
    <property type="evidence" value="ECO:0007669"/>
    <property type="project" value="UniProtKB-UniRule"/>
</dbReference>
<evidence type="ECO:0000256" key="1">
    <source>
        <dbReference type="ARBA" id="ARBA00022475"/>
    </source>
</evidence>
<comment type="similarity">
    <text evidence="7">Belongs to the transglycosylase MltG family.</text>
</comment>
<dbReference type="Proteomes" id="UP000316167">
    <property type="component" value="Unassembled WGS sequence"/>
</dbReference>
<dbReference type="GO" id="GO:0005886">
    <property type="term" value="C:plasma membrane"/>
    <property type="evidence" value="ECO:0007669"/>
    <property type="project" value="UniProtKB-UniRule"/>
</dbReference>
<evidence type="ECO:0000256" key="3">
    <source>
        <dbReference type="ARBA" id="ARBA00022989"/>
    </source>
</evidence>
<dbReference type="Pfam" id="PF02618">
    <property type="entry name" value="YceG"/>
    <property type="match status" value="1"/>
</dbReference>
<proteinExistence type="inferred from homology"/>
<accession>A0A562SWR5</accession>
<comment type="function">
    <text evidence="7">Functions as a peptidoglycan terminase that cleaves nascent peptidoglycan strands endolytically to terminate their elongation.</text>
</comment>
<keyword evidence="4 7" id="KW-0472">Membrane</keyword>
<comment type="catalytic activity">
    <reaction evidence="7">
        <text>a peptidoglycan chain = a peptidoglycan chain with N-acetyl-1,6-anhydromuramyl-[peptide] at the reducing end + a peptidoglycan chain with N-acetylglucosamine at the non-reducing end.</text>
        <dbReference type="EC" id="4.2.2.29"/>
    </reaction>
</comment>
<keyword evidence="3 7" id="KW-1133">Transmembrane helix</keyword>
<evidence type="ECO:0000313" key="9">
    <source>
        <dbReference type="Proteomes" id="UP000316167"/>
    </source>
</evidence>
<feature type="site" description="Important for catalytic activity" evidence="7">
    <location>
        <position position="214"/>
    </location>
</feature>
<name>A0A562SWR5_9BACT</name>